<dbReference type="InterPro" id="IPR027417">
    <property type="entry name" value="P-loop_NTPase"/>
</dbReference>
<accession>S2S9H8</accession>
<proteinExistence type="predicted"/>
<gene>
    <name evidence="1" type="ORF">Lpp126_02722</name>
</gene>
<dbReference type="AlphaFoldDB" id="S2S9H8"/>
<dbReference type="Proteomes" id="UP000014243">
    <property type="component" value="Unassembled WGS sequence"/>
</dbReference>
<protein>
    <submittedName>
        <fullName evidence="1">DNA replication protein</fullName>
    </submittedName>
</protein>
<dbReference type="EMBL" id="ANKC01000167">
    <property type="protein sequence ID" value="EPC86310.1"/>
    <property type="molecule type" value="Genomic_DNA"/>
</dbReference>
<name>S2S9H8_LACPA</name>
<evidence type="ECO:0000313" key="1">
    <source>
        <dbReference type="EMBL" id="EPC86310.1"/>
    </source>
</evidence>
<sequence>QVLILDDIGAESISPWVRDDVLGIILQYRMQEKMPTLFSSNKSMEDLTASLAGTDRGNSEMLKAKRIMERIHFLAKEVQVGGENRRNPLAD</sequence>
<reference evidence="1 2" key="1">
    <citation type="journal article" date="2013" name="PLoS ONE">
        <title>Lactobacillus paracasei comparative genomics: towards species pan-genome definition and exploitation of diversity.</title>
        <authorList>
            <person name="Smokvina T."/>
            <person name="Wels M."/>
            <person name="Polka J."/>
            <person name="Chervaux C."/>
            <person name="Brisse S."/>
            <person name="Boekhorst J."/>
            <person name="van Hylckama Vlieg J.E."/>
            <person name="Siezen R.J."/>
        </authorList>
    </citation>
    <scope>NUCLEOTIDE SEQUENCE [LARGE SCALE GENOMIC DNA]</scope>
    <source>
        <strain evidence="1 2">Lpp126</strain>
    </source>
</reference>
<dbReference type="Gene3D" id="3.40.50.300">
    <property type="entry name" value="P-loop containing nucleotide triphosphate hydrolases"/>
    <property type="match status" value="1"/>
</dbReference>
<evidence type="ECO:0000313" key="2">
    <source>
        <dbReference type="Proteomes" id="UP000014243"/>
    </source>
</evidence>
<dbReference type="PATRIC" id="fig|1256206.3.peg.436"/>
<organism evidence="1 2">
    <name type="scientific">Lacticaseibacillus paracasei subsp. paracasei Lpp126</name>
    <dbReference type="NCBI Taxonomy" id="1256206"/>
    <lineage>
        <taxon>Bacteria</taxon>
        <taxon>Bacillati</taxon>
        <taxon>Bacillota</taxon>
        <taxon>Bacilli</taxon>
        <taxon>Lactobacillales</taxon>
        <taxon>Lactobacillaceae</taxon>
        <taxon>Lacticaseibacillus</taxon>
    </lineage>
</organism>
<feature type="non-terminal residue" evidence="1">
    <location>
        <position position="1"/>
    </location>
</feature>
<comment type="caution">
    <text evidence="1">The sequence shown here is derived from an EMBL/GenBank/DDBJ whole genome shotgun (WGS) entry which is preliminary data.</text>
</comment>